<dbReference type="Proteomes" id="UP000298595">
    <property type="component" value="Plasmid p7"/>
</dbReference>
<gene>
    <name evidence="2" type="ORF">D3093_35510</name>
</gene>
<keyword evidence="2" id="KW-0614">Plasmid</keyword>
<reference evidence="2 3" key="1">
    <citation type="submission" date="2018-09" db="EMBL/GenBank/DDBJ databases">
        <title>Whole genome based analysis of evolution and adaptive divergence in Indian and Brazilian strains of Azospirillum brasilense.</title>
        <authorList>
            <person name="Singh C."/>
            <person name="Tripathi A.K."/>
        </authorList>
    </citation>
    <scope>NUCLEOTIDE SEQUENCE [LARGE SCALE GENOMIC DNA]</scope>
    <source>
        <strain evidence="2 3">MTCC4035</strain>
        <plasmid evidence="2 3">p7</plasmid>
    </source>
</reference>
<accession>A0A4D8Q2S6</accession>
<keyword evidence="1" id="KW-0472">Membrane</keyword>
<organism evidence="2 3">
    <name type="scientific">Azospirillum argentinense</name>
    <dbReference type="NCBI Taxonomy" id="2970906"/>
    <lineage>
        <taxon>Bacteria</taxon>
        <taxon>Pseudomonadati</taxon>
        <taxon>Pseudomonadota</taxon>
        <taxon>Alphaproteobacteria</taxon>
        <taxon>Rhodospirillales</taxon>
        <taxon>Azospirillaceae</taxon>
        <taxon>Azospirillum</taxon>
    </lineage>
</organism>
<dbReference type="KEGG" id="aare:D3093_35510"/>
<dbReference type="EMBL" id="CP032328">
    <property type="protein sequence ID" value="QCO00552.1"/>
    <property type="molecule type" value="Genomic_DNA"/>
</dbReference>
<dbReference type="AlphaFoldDB" id="A0A4D8Q2S6"/>
<evidence type="ECO:0000256" key="1">
    <source>
        <dbReference type="SAM" id="Phobius"/>
    </source>
</evidence>
<evidence type="ECO:0000313" key="2">
    <source>
        <dbReference type="EMBL" id="QCO00552.1"/>
    </source>
</evidence>
<name>A0A4D8Q2S6_9PROT</name>
<evidence type="ECO:0000313" key="3">
    <source>
        <dbReference type="Proteomes" id="UP000298595"/>
    </source>
</evidence>
<sequence length="496" mass="52370">MGSSVYVTNQSAQAMDIKVVKQGPTHTYDDSLMAKSVTVAAGQSRADVLDISRGFTLNASDAIDTVEVQMSIGGTFIGAVVVMIDSRGQPLKNEIFWALRSASAALTEFSNGDSSDTLSYRTSGFDVTASIAGESHGLGFYDVIVTVNAVAMTIRDIILDLSLQPLPGAKSHYQLSMVGGQFSVESAGGGVSALQTSMVIQDGTPILLKAQTLPGAKMTIAFNDSVQFEMPLDQVNQMPLTITVHAGELQAIQPSSTATETPIVLISPPVTTPLPSSALPAPNVSAGEQWIDLTNADQRQWAIDSFGGALAYVSENSQYLWNGFAIFNPNNGNFGPRLVTAQLVNVRGAPRIVFAGYYRNFNPVFGPGFFGRGNDRFIALINGAGTLDGGLAAVRAGIVPGVPSLIIFGLSTANQYYKLPDEEKTTTALLKIATAGYVHNQAANAISVGMMSAVMAMLRGAPGQPRPRVPVVVLVAVNYFSGLIANYIVDYANKKS</sequence>
<proteinExistence type="predicted"/>
<protein>
    <submittedName>
        <fullName evidence="2">Uncharacterized protein</fullName>
    </submittedName>
</protein>
<dbReference type="RefSeq" id="WP_137119247.1">
    <property type="nucleotide sequence ID" value="NZ_CP032328.1"/>
</dbReference>
<geneLocation type="plasmid" evidence="2 3">
    <name>p7</name>
</geneLocation>
<feature type="transmembrane region" description="Helical" evidence="1">
    <location>
        <begin position="469"/>
        <end position="489"/>
    </location>
</feature>
<keyword evidence="1" id="KW-1133">Transmembrane helix</keyword>
<keyword evidence="1" id="KW-0812">Transmembrane</keyword>